<dbReference type="PANTHER" id="PTHR12558">
    <property type="entry name" value="CELL DIVISION CYCLE 16,23,27"/>
    <property type="match status" value="1"/>
</dbReference>
<name>A0A9J7HWV4_BRAFL</name>
<dbReference type="GO" id="GO:0016567">
    <property type="term" value="P:protein ubiquitination"/>
    <property type="evidence" value="ECO:0000318"/>
    <property type="project" value="GO_Central"/>
</dbReference>
<evidence type="ECO:0000313" key="5">
    <source>
        <dbReference type="RefSeq" id="XP_035665237.1"/>
    </source>
</evidence>
<dbReference type="SMART" id="SM00028">
    <property type="entry name" value="TPR"/>
    <property type="match status" value="6"/>
</dbReference>
<dbReference type="InterPro" id="IPR011990">
    <property type="entry name" value="TPR-like_helical_dom_sf"/>
</dbReference>
<protein>
    <submittedName>
        <fullName evidence="5">Anaphase-promoting complex subunit 7-like</fullName>
    </submittedName>
</protein>
<dbReference type="InterPro" id="IPR019734">
    <property type="entry name" value="TPR_rpt"/>
</dbReference>
<gene>
    <name evidence="5" type="primary">LOC118408524</name>
</gene>
<evidence type="ECO:0000256" key="1">
    <source>
        <dbReference type="ARBA" id="ARBA00022803"/>
    </source>
</evidence>
<keyword evidence="1 2" id="KW-0802">TPR repeat</keyword>
<dbReference type="PANTHER" id="PTHR12558:SF36">
    <property type="entry name" value="ANAPHASE-PROMOTING COMPLEX SUBUNIT 7"/>
    <property type="match status" value="1"/>
</dbReference>
<feature type="compositionally biased region" description="Acidic residues" evidence="3">
    <location>
        <begin position="524"/>
        <end position="539"/>
    </location>
</feature>
<dbReference type="GO" id="GO:0051301">
    <property type="term" value="P:cell division"/>
    <property type="evidence" value="ECO:0000318"/>
    <property type="project" value="GO_Central"/>
</dbReference>
<feature type="repeat" description="TPR" evidence="2">
    <location>
        <begin position="233"/>
        <end position="266"/>
    </location>
</feature>
<reference evidence="5" key="1">
    <citation type="submission" date="2025-08" db="UniProtKB">
        <authorList>
            <consortium name="RefSeq"/>
        </authorList>
    </citation>
    <scope>IDENTIFICATION</scope>
    <source>
        <strain evidence="5">S238N-H82</strain>
        <tissue evidence="5">Testes</tissue>
    </source>
</reference>
<feature type="region of interest" description="Disordered" evidence="3">
    <location>
        <begin position="73"/>
        <end position="95"/>
    </location>
</feature>
<feature type="repeat" description="TPR" evidence="2">
    <location>
        <begin position="471"/>
        <end position="504"/>
    </location>
</feature>
<dbReference type="RefSeq" id="XP_035665237.1">
    <property type="nucleotide sequence ID" value="XM_035809344.1"/>
</dbReference>
<feature type="repeat" description="TPR" evidence="2">
    <location>
        <begin position="335"/>
        <end position="368"/>
    </location>
</feature>
<dbReference type="AlphaFoldDB" id="A0A9J7HWV4"/>
<organism evidence="4 5">
    <name type="scientific">Branchiostoma floridae</name>
    <name type="common">Florida lancelet</name>
    <name type="synonym">Amphioxus</name>
    <dbReference type="NCBI Taxonomy" id="7739"/>
    <lineage>
        <taxon>Eukaryota</taxon>
        <taxon>Metazoa</taxon>
        <taxon>Chordata</taxon>
        <taxon>Cephalochordata</taxon>
        <taxon>Leptocardii</taxon>
        <taxon>Amphioxiformes</taxon>
        <taxon>Branchiostomatidae</taxon>
        <taxon>Branchiostoma</taxon>
    </lineage>
</organism>
<dbReference type="SUPFAM" id="SSF48452">
    <property type="entry name" value="TPR-like"/>
    <property type="match status" value="3"/>
</dbReference>
<dbReference type="PROSITE" id="PS50005">
    <property type="entry name" value="TPR"/>
    <property type="match status" value="3"/>
</dbReference>
<feature type="compositionally biased region" description="Low complexity" evidence="3">
    <location>
        <begin position="84"/>
        <end position="95"/>
    </location>
</feature>
<evidence type="ECO:0000313" key="4">
    <source>
        <dbReference type="Proteomes" id="UP000001554"/>
    </source>
</evidence>
<sequence length="573" mass="64840">MTLIEQVKELHAEGLYSNLKILASMLLTMSDHSTDMFPPMCKYQLQAYFADSLYETLEYKRAEAMYRKALQQRKAASKNNRAKTSSSTPPQQWQPSEVDLKYRIYQCHMHLKENRDAMSILESVPAKQRTAKVNMALGKLYQKAGMERSAVSCFKEVLRQCPLSLEAILCLLALGVKVAEVAGMTMAGVQGLQNSEWLSSWIKGHAYITTKDYSRAINTFNTLDKKTLLRDNLEVLGALGDSFYKANDYKNAVAKFERIHMLDPYLLKGMDLYASLLAKENKADELQQLGTALFQVSDRQPEPWITLGYHCACVKRHTRAIYFAAKAYQLNQESVQALLLKGSTLQQIEKTQEAILHYREVMRMVPDRLESYEGLVECYLSNGRNREAVSVALNACKTLGYTPSTLTLYASVLMEDPVSQDKAKSTLDRALSIKPDYLKAVTMKVKILQIKQKYEEAIELLRSQLVNQSLCVLHQLLGDCLSAVSDYQEALDQYSIALSIDPTDQKSLEGLQRIEKNGNNLEANQDEDVDAMEDEEEAELLGSDAEAQWSDQEQIADRVKRLLVRDVLRSPTV</sequence>
<dbReference type="GeneID" id="118408524"/>
<dbReference type="OrthoDB" id="308440at2759"/>
<feature type="region of interest" description="Disordered" evidence="3">
    <location>
        <begin position="517"/>
        <end position="552"/>
    </location>
</feature>
<accession>A0A9J7HWV4</accession>
<keyword evidence="4" id="KW-1185">Reference proteome</keyword>
<evidence type="ECO:0000256" key="2">
    <source>
        <dbReference type="PROSITE-ProRule" id="PRU00339"/>
    </source>
</evidence>
<evidence type="ECO:0000256" key="3">
    <source>
        <dbReference type="SAM" id="MobiDB-lite"/>
    </source>
</evidence>
<dbReference type="GO" id="GO:0005680">
    <property type="term" value="C:anaphase-promoting complex"/>
    <property type="evidence" value="ECO:0000318"/>
    <property type="project" value="GO_Central"/>
</dbReference>
<dbReference type="GO" id="GO:0045842">
    <property type="term" value="P:positive regulation of mitotic metaphase/anaphase transition"/>
    <property type="evidence" value="ECO:0000318"/>
    <property type="project" value="GO_Central"/>
</dbReference>
<dbReference type="Proteomes" id="UP000001554">
    <property type="component" value="Unplaced"/>
</dbReference>
<dbReference type="KEGG" id="bfo:118408524"/>
<dbReference type="OMA" id="MGECYYY"/>
<proteinExistence type="predicted"/>
<dbReference type="Gene3D" id="1.25.40.10">
    <property type="entry name" value="Tetratricopeptide repeat domain"/>
    <property type="match status" value="4"/>
</dbReference>